<reference evidence="4" key="1">
    <citation type="submission" date="2015-02" db="EMBL/GenBank/DDBJ databases">
        <authorList>
            <person name="Gon?alves P."/>
        </authorList>
    </citation>
    <scope>NUCLEOTIDE SEQUENCE [LARGE SCALE GENOMIC DNA]</scope>
</reference>
<dbReference type="OrthoDB" id="189226at2759"/>
<dbReference type="Pfam" id="PF01553">
    <property type="entry name" value="Acyltransferase"/>
    <property type="match status" value="1"/>
</dbReference>
<evidence type="ECO:0000259" key="2">
    <source>
        <dbReference type="SMART" id="SM00563"/>
    </source>
</evidence>
<dbReference type="GO" id="GO:0016746">
    <property type="term" value="F:acyltransferase activity"/>
    <property type="evidence" value="ECO:0007669"/>
    <property type="project" value="InterPro"/>
</dbReference>
<keyword evidence="4" id="KW-1185">Reference proteome</keyword>
<sequence>MAALHTVPIQCRPPLTLRDYVHSLAFNLTFGLYLVLIHAFQLLFLPFLVASHFFQVPLAGEVHRAGIAYSKETFASLLVLIVSQFGPSRLVVSAESERELNRFVRRDAHGEVVGLAVDRHAVWIANHQMYADWIYVWLVLSYARVSEGLSIVIKASLQWSPIVGPAMQLFRFIFISKTKTLAASSLFSTAQDAVRRDAPYQLLLFPEGTLYSALTRPKSKAYADALEIPDTTHLLHPRSTGLLFTLRTLSTLFPPSHGSPASSPPSVDPAPPSPHLTIIDATLGYSGVPPQSYAQSYYTLQSIFGRGISPPTVHLHLRWHALESIPIGNVRPTARPQHLEQELTQEERSRFAEWLRGVWEDKDRLMAQFGERGAFAAEEEGEGKANQKVEIELRMRTEDWARLGSVPVVLWAAWRMLRCVL</sequence>
<gene>
    <name evidence="3" type="primary">SPOSA6832_02097</name>
</gene>
<proteinExistence type="predicted"/>
<keyword evidence="1" id="KW-1133">Transmembrane helix</keyword>
<keyword evidence="1" id="KW-0812">Transmembrane</keyword>
<evidence type="ECO:0000313" key="4">
    <source>
        <dbReference type="Proteomes" id="UP000243876"/>
    </source>
</evidence>
<dbReference type="EMBL" id="CENE01000007">
    <property type="protein sequence ID" value="CEQ40480.1"/>
    <property type="molecule type" value="Genomic_DNA"/>
</dbReference>
<keyword evidence="1" id="KW-0472">Membrane</keyword>
<dbReference type="Proteomes" id="UP000243876">
    <property type="component" value="Unassembled WGS sequence"/>
</dbReference>
<organism evidence="3 4">
    <name type="scientific">Sporidiobolus salmonicolor</name>
    <name type="common">Yeast-like fungus</name>
    <name type="synonym">Sporobolomyces salmonicolor</name>
    <dbReference type="NCBI Taxonomy" id="5005"/>
    <lineage>
        <taxon>Eukaryota</taxon>
        <taxon>Fungi</taxon>
        <taxon>Dikarya</taxon>
        <taxon>Basidiomycota</taxon>
        <taxon>Pucciniomycotina</taxon>
        <taxon>Microbotryomycetes</taxon>
        <taxon>Sporidiobolales</taxon>
        <taxon>Sporidiobolaceae</taxon>
        <taxon>Sporobolomyces</taxon>
    </lineage>
</organism>
<dbReference type="PANTHER" id="PTHR10983">
    <property type="entry name" value="1-ACYLGLYCEROL-3-PHOSPHATE ACYLTRANSFERASE-RELATED"/>
    <property type="match status" value="1"/>
</dbReference>
<dbReference type="GO" id="GO:0005783">
    <property type="term" value="C:endoplasmic reticulum"/>
    <property type="evidence" value="ECO:0007669"/>
    <property type="project" value="TreeGrafter"/>
</dbReference>
<dbReference type="SMART" id="SM00563">
    <property type="entry name" value="PlsC"/>
    <property type="match status" value="1"/>
</dbReference>
<feature type="transmembrane region" description="Helical" evidence="1">
    <location>
        <begin position="30"/>
        <end position="54"/>
    </location>
</feature>
<accession>A0A0D6ELH8</accession>
<evidence type="ECO:0000256" key="1">
    <source>
        <dbReference type="SAM" id="Phobius"/>
    </source>
</evidence>
<dbReference type="CDD" id="cd07990">
    <property type="entry name" value="LPLAT_LCLAT1-like"/>
    <property type="match status" value="1"/>
</dbReference>
<dbReference type="PANTHER" id="PTHR10983:SF16">
    <property type="entry name" value="LYSOCARDIOLIPIN ACYLTRANSFERASE 1"/>
    <property type="match status" value="1"/>
</dbReference>
<dbReference type="AlphaFoldDB" id="A0A0D6ELH8"/>
<name>A0A0D6ELH8_SPOSA</name>
<dbReference type="GO" id="GO:0036149">
    <property type="term" value="P:phosphatidylinositol acyl-chain remodeling"/>
    <property type="evidence" value="ECO:0007669"/>
    <property type="project" value="TreeGrafter"/>
</dbReference>
<dbReference type="InterPro" id="IPR002123">
    <property type="entry name" value="Plipid/glycerol_acylTrfase"/>
</dbReference>
<evidence type="ECO:0000313" key="3">
    <source>
        <dbReference type="EMBL" id="CEQ40480.1"/>
    </source>
</evidence>
<feature type="domain" description="Phospholipid/glycerol acyltransferase" evidence="2">
    <location>
        <begin position="121"/>
        <end position="243"/>
    </location>
</feature>
<dbReference type="SUPFAM" id="SSF69593">
    <property type="entry name" value="Glycerol-3-phosphate (1)-acyltransferase"/>
    <property type="match status" value="1"/>
</dbReference>
<protein>
    <submittedName>
        <fullName evidence="3">SPOSA6832_02097-mRNA-1:cds</fullName>
    </submittedName>
</protein>